<proteinExistence type="inferred from homology"/>
<feature type="region of interest" description="Disordered" evidence="6">
    <location>
        <begin position="224"/>
        <end position="351"/>
    </location>
</feature>
<keyword evidence="3" id="KW-0687">Ribonucleoprotein</keyword>
<dbReference type="AlphaFoldDB" id="A0A1Q3EU79"/>
<accession>A0A1Q3EU79</accession>
<evidence type="ECO:0000256" key="1">
    <source>
        <dbReference type="ARBA" id="ARBA00009312"/>
    </source>
</evidence>
<protein>
    <recommendedName>
        <fullName evidence="4">Small ribosomal subunit protein eS6</fullName>
    </recommendedName>
    <alternativeName>
        <fullName evidence="5">40S ribosomal protein S6</fullName>
    </alternativeName>
</protein>
<sequence length="351" mass="39441">MKLNVSFPATGAQKTIEVMDDHILRHFYDKRMGAEIGADHLGDDWKGYVFKIAGGNDKQGFPMKQGVLTNTRVRLLLKKGHSCYRPRRTGERKRKSVRGCIVDQNLSALALIILKKGEKDIPGLTDTTVPRRLGPKRASNIRKLYNLTKEDDVRQVVVKRPLPEKDGKKAKSKAPKIQRLITPVVLQRKRHRLAIKKRRVESRKEAEAEYLKVLALRRRQERIRRRSRLSSMRDSRSSVGSEKEKDKAAVKAAKKVAKKEAKKEVKKVTEAAKKRDEKTAKKSDAKKTDAAKPKADAGKKAAAAGEKKEKKVVKKDGAAGAKKEAPKRKPEAAKGDASAAKKEKKQKKEKK</sequence>
<evidence type="ECO:0000256" key="3">
    <source>
        <dbReference type="ARBA" id="ARBA00023274"/>
    </source>
</evidence>
<evidence type="ECO:0000256" key="4">
    <source>
        <dbReference type="ARBA" id="ARBA00035278"/>
    </source>
</evidence>
<dbReference type="InterPro" id="IPR018282">
    <property type="entry name" value="Ribosomal_eS6_CS"/>
</dbReference>
<dbReference type="GO" id="GO:1990904">
    <property type="term" value="C:ribonucleoprotein complex"/>
    <property type="evidence" value="ECO:0007669"/>
    <property type="project" value="UniProtKB-KW"/>
</dbReference>
<reference evidence="7" key="1">
    <citation type="submission" date="2017-01" db="EMBL/GenBank/DDBJ databases">
        <title>A deep insight into the sialotranscriptome of adult male and female Cluex tarsalis mosquitoes.</title>
        <authorList>
            <person name="Ribeiro J.M."/>
            <person name="Moreira F."/>
            <person name="Bernard K.A."/>
            <person name="Calvo E."/>
        </authorList>
    </citation>
    <scope>NUCLEOTIDE SEQUENCE</scope>
    <source>
        <strain evidence="7">Kern County</strain>
        <tissue evidence="7">Salivary glands</tissue>
    </source>
</reference>
<dbReference type="Gene3D" id="1.20.5.2650">
    <property type="match status" value="1"/>
</dbReference>
<feature type="compositionally biased region" description="Basic and acidic residues" evidence="6">
    <location>
        <begin position="231"/>
        <end position="249"/>
    </location>
</feature>
<feature type="compositionally biased region" description="Basic residues" evidence="6">
    <location>
        <begin position="342"/>
        <end position="351"/>
    </location>
</feature>
<comment type="similarity">
    <text evidence="1">Belongs to the eukaryotic ribosomal protein eS6 family.</text>
</comment>
<organism evidence="7">
    <name type="scientific">Culex tarsalis</name>
    <name type="common">Encephalitis mosquito</name>
    <dbReference type="NCBI Taxonomy" id="7177"/>
    <lineage>
        <taxon>Eukaryota</taxon>
        <taxon>Metazoa</taxon>
        <taxon>Ecdysozoa</taxon>
        <taxon>Arthropoda</taxon>
        <taxon>Hexapoda</taxon>
        <taxon>Insecta</taxon>
        <taxon>Pterygota</taxon>
        <taxon>Neoptera</taxon>
        <taxon>Endopterygota</taxon>
        <taxon>Diptera</taxon>
        <taxon>Nematocera</taxon>
        <taxon>Culicoidea</taxon>
        <taxon>Culicidae</taxon>
        <taxon>Culicinae</taxon>
        <taxon>Culicini</taxon>
        <taxon>Culex</taxon>
        <taxon>Culex</taxon>
    </lineage>
</organism>
<evidence type="ECO:0000256" key="6">
    <source>
        <dbReference type="SAM" id="MobiDB-lite"/>
    </source>
</evidence>
<dbReference type="Pfam" id="PF01092">
    <property type="entry name" value="Ribosomal_S6e"/>
    <property type="match status" value="1"/>
</dbReference>
<dbReference type="PANTHER" id="PTHR11502">
    <property type="entry name" value="40S RIBOSOMAL PROTEIN S6"/>
    <property type="match status" value="1"/>
</dbReference>
<dbReference type="GO" id="GO:0003735">
    <property type="term" value="F:structural constituent of ribosome"/>
    <property type="evidence" value="ECO:0007669"/>
    <property type="project" value="InterPro"/>
</dbReference>
<evidence type="ECO:0000256" key="2">
    <source>
        <dbReference type="ARBA" id="ARBA00022980"/>
    </source>
</evidence>
<dbReference type="PROSITE" id="PS00578">
    <property type="entry name" value="RIBOSOMAL_S6E"/>
    <property type="match status" value="1"/>
</dbReference>
<dbReference type="GO" id="GO:0005840">
    <property type="term" value="C:ribosome"/>
    <property type="evidence" value="ECO:0007669"/>
    <property type="project" value="UniProtKB-KW"/>
</dbReference>
<dbReference type="GO" id="GO:0006412">
    <property type="term" value="P:translation"/>
    <property type="evidence" value="ECO:0007669"/>
    <property type="project" value="InterPro"/>
</dbReference>
<evidence type="ECO:0000256" key="5">
    <source>
        <dbReference type="ARBA" id="ARBA00035403"/>
    </source>
</evidence>
<dbReference type="InterPro" id="IPR001377">
    <property type="entry name" value="Ribosomal_eS6"/>
</dbReference>
<evidence type="ECO:0000313" key="7">
    <source>
        <dbReference type="EMBL" id="JAV18869.1"/>
    </source>
</evidence>
<feature type="compositionally biased region" description="Basic and acidic residues" evidence="6">
    <location>
        <begin position="258"/>
        <end position="334"/>
    </location>
</feature>
<dbReference type="EMBL" id="GFDL01016176">
    <property type="protein sequence ID" value="JAV18869.1"/>
    <property type="molecule type" value="Transcribed_RNA"/>
</dbReference>
<keyword evidence="2 7" id="KW-0689">Ribosomal protein</keyword>
<dbReference type="SMART" id="SM01405">
    <property type="entry name" value="Ribosomal_S6e"/>
    <property type="match status" value="1"/>
</dbReference>
<name>A0A1Q3EU79_CULTA</name>